<organism evidence="4 5">
    <name type="scientific">Candidatus Rhabdochlamydia porcellionis</name>
    <dbReference type="NCBI Taxonomy" id="225148"/>
    <lineage>
        <taxon>Bacteria</taxon>
        <taxon>Pseudomonadati</taxon>
        <taxon>Chlamydiota</taxon>
        <taxon>Chlamydiia</taxon>
        <taxon>Parachlamydiales</taxon>
        <taxon>Candidatus Rhabdochlamydiaceae</taxon>
        <taxon>Candidatus Rhabdochlamydia</taxon>
    </lineage>
</organism>
<gene>
    <name evidence="4" type="ORF">RHAB15C_0000487</name>
</gene>
<keyword evidence="5" id="KW-1185">Reference proteome</keyword>
<dbReference type="Gene3D" id="2.40.128.130">
    <property type="entry name" value="Autotransporter beta-domain"/>
    <property type="match status" value="1"/>
</dbReference>
<reference evidence="4 5" key="1">
    <citation type="submission" date="2021-05" db="EMBL/GenBank/DDBJ databases">
        <title>Ecology and evolution of chlamydial symbionts of arthropods.</title>
        <authorList>
            <person name="Halter T."/>
            <person name="Sixt B.S."/>
            <person name="Toenshoff E.R."/>
            <person name="Koestlbacher S."/>
            <person name="Schulz F."/>
            <person name="Kostanjsek R."/>
            <person name="Collingro A."/>
            <person name="Hendrickx F."/>
            <person name="Horn M."/>
        </authorList>
    </citation>
    <scope>NUCLEOTIDE SEQUENCE [LARGE SCALE GENOMIC DNA]</scope>
    <source>
        <strain evidence="4 5">15C</strain>
    </source>
</reference>
<dbReference type="Pfam" id="PF12951">
    <property type="entry name" value="PATR"/>
    <property type="match status" value="2"/>
</dbReference>
<evidence type="ECO:0000256" key="2">
    <source>
        <dbReference type="SAM" id="SignalP"/>
    </source>
</evidence>
<dbReference type="RefSeq" id="WP_194845285.1">
    <property type="nucleotide sequence ID" value="NZ_CP075585.1"/>
</dbReference>
<dbReference type="NCBIfam" id="TIGR02601">
    <property type="entry name" value="autotrns_rpt"/>
    <property type="match status" value="2"/>
</dbReference>
<evidence type="ECO:0000256" key="1">
    <source>
        <dbReference type="ARBA" id="ARBA00022729"/>
    </source>
</evidence>
<sequence length="763" mass="81110">MRIIMAITLSSLSFAPLWADNFQVTNSQDAGVGSLRQAITDFNAASGTNTIIFNSGIGNILLGSDLPLITRQGTIVVPSGTSLDIDGTAGPYRIFGASGVANISIQVPSTSGLNLLGLMDGSGTLIGSGGGILDLRGSNTYTGGTIINSGLILALIGTGTLDPASGVVVNSSTFNIANITAPVQTIAALSGSGNALVELGSKNLIVNQTISTTYPGVIDGIGSFTKQGSGILTLTGDSSGFSSGAVNIDAGTLLVNGRLEGTFTIDNNAIFGGAGTAIGNVTNNGSVQPGNSIGTLTINGNYTQNASGELVIEINEAGATDLLVVTGAATLNGVLQVSPEPGLYLEGTTYTFLTAGSVTGQFSSTFSTRPLNYAINYFPSQVQLLIPSNFFVTPPRPSGNAGAVVGYLFCPSFDFTNTDLVTVTEALLELPANQYAEALNRLTPSQFGAFALNELENNFSMANSFFVTEANQRACYYPCESTHIWINPLGLVYSQKSRLQLGQEAVGFTNHTYGVTAGVDHLFSNDWKLGFGLGYSYSHLHWKNQAGKARADSGYLGPYIGYYCGSFYFDFLVLGAGNFYDVDRKIAFPGISRVASSHPTTWDLSEVMLLGFRLEPLYNFFVQPEFLLDQLNVFQESFQESGANSIDLAVKRKYTSFLRSLINLKFTKEWLMCNMCLAPSVNVGWLRTTPLTGRHYTAKFRKGTFCEPNFSVTSFSEVVDQILVSGQFLLSSQGGFSMSLGYDGRFGYGSKINEVNLALDWSF</sequence>
<feature type="signal peptide" evidence="2">
    <location>
        <begin position="1"/>
        <end position="19"/>
    </location>
</feature>
<dbReference type="SUPFAM" id="SSF51126">
    <property type="entry name" value="Pectin lyase-like"/>
    <property type="match status" value="1"/>
</dbReference>
<feature type="chain" id="PRO_5046052365" evidence="2">
    <location>
        <begin position="20"/>
        <end position="763"/>
    </location>
</feature>
<dbReference type="SMART" id="SM00869">
    <property type="entry name" value="Autotransporter"/>
    <property type="match status" value="1"/>
</dbReference>
<feature type="domain" description="Autotransporter" evidence="3">
    <location>
        <begin position="477"/>
        <end position="763"/>
    </location>
</feature>
<accession>A0ABX8YZZ9</accession>
<keyword evidence="1 2" id="KW-0732">Signal</keyword>
<evidence type="ECO:0000313" key="4">
    <source>
        <dbReference type="EMBL" id="QZA58610.1"/>
    </source>
</evidence>
<proteinExistence type="predicted"/>
<evidence type="ECO:0000259" key="3">
    <source>
        <dbReference type="PROSITE" id="PS51208"/>
    </source>
</evidence>
<dbReference type="InterPro" id="IPR005546">
    <property type="entry name" value="Autotransporte_beta"/>
</dbReference>
<evidence type="ECO:0000313" key="5">
    <source>
        <dbReference type="Proteomes" id="UP000822862"/>
    </source>
</evidence>
<dbReference type="InterPro" id="IPR036709">
    <property type="entry name" value="Autotransporte_beta_dom_sf"/>
</dbReference>
<dbReference type="InterPro" id="IPR013425">
    <property type="entry name" value="Autotrns_rpt"/>
</dbReference>
<dbReference type="InterPro" id="IPR011050">
    <property type="entry name" value="Pectin_lyase_fold/virulence"/>
</dbReference>
<name>A0ABX8YZZ9_9BACT</name>
<dbReference type="PROSITE" id="PS51208">
    <property type="entry name" value="AUTOTRANSPORTER"/>
    <property type="match status" value="1"/>
</dbReference>
<dbReference type="Proteomes" id="UP000822862">
    <property type="component" value="Chromosome"/>
</dbReference>
<dbReference type="SUPFAM" id="SSF103515">
    <property type="entry name" value="Autotransporter"/>
    <property type="match status" value="1"/>
</dbReference>
<dbReference type="EMBL" id="CP075585">
    <property type="protein sequence ID" value="QZA58610.1"/>
    <property type="molecule type" value="Genomic_DNA"/>
</dbReference>
<dbReference type="Pfam" id="PF03797">
    <property type="entry name" value="Autotransporter"/>
    <property type="match status" value="1"/>
</dbReference>
<protein>
    <submittedName>
        <fullName evidence="4">Autotransporter beta-domain</fullName>
    </submittedName>
</protein>